<protein>
    <submittedName>
        <fullName evidence="1">Uncharacterized protein</fullName>
    </submittedName>
</protein>
<proteinExistence type="predicted"/>
<accession>A0A0A9BL85</accession>
<dbReference type="AlphaFoldDB" id="A0A0A9BL85"/>
<dbReference type="EMBL" id="GBRH01234957">
    <property type="protein sequence ID" value="JAD62938.1"/>
    <property type="molecule type" value="Transcribed_RNA"/>
</dbReference>
<reference evidence="1" key="1">
    <citation type="submission" date="2014-09" db="EMBL/GenBank/DDBJ databases">
        <authorList>
            <person name="Magalhaes I.L.F."/>
            <person name="Oliveira U."/>
            <person name="Santos F.R."/>
            <person name="Vidigal T.H.D.A."/>
            <person name="Brescovit A.D."/>
            <person name="Santos A.J."/>
        </authorList>
    </citation>
    <scope>NUCLEOTIDE SEQUENCE</scope>
    <source>
        <tissue evidence="1">Shoot tissue taken approximately 20 cm above the soil surface</tissue>
    </source>
</reference>
<name>A0A0A9BL85_ARUDO</name>
<organism evidence="1">
    <name type="scientific">Arundo donax</name>
    <name type="common">Giant reed</name>
    <name type="synonym">Donax arundinaceus</name>
    <dbReference type="NCBI Taxonomy" id="35708"/>
    <lineage>
        <taxon>Eukaryota</taxon>
        <taxon>Viridiplantae</taxon>
        <taxon>Streptophyta</taxon>
        <taxon>Embryophyta</taxon>
        <taxon>Tracheophyta</taxon>
        <taxon>Spermatophyta</taxon>
        <taxon>Magnoliopsida</taxon>
        <taxon>Liliopsida</taxon>
        <taxon>Poales</taxon>
        <taxon>Poaceae</taxon>
        <taxon>PACMAD clade</taxon>
        <taxon>Arundinoideae</taxon>
        <taxon>Arundineae</taxon>
        <taxon>Arundo</taxon>
    </lineage>
</organism>
<evidence type="ECO:0000313" key="1">
    <source>
        <dbReference type="EMBL" id="JAD62938.1"/>
    </source>
</evidence>
<sequence length="22" mass="2615">MKKIRSSSRRKLQIASLLAWKN</sequence>
<reference evidence="1" key="2">
    <citation type="journal article" date="2015" name="Data Brief">
        <title>Shoot transcriptome of the giant reed, Arundo donax.</title>
        <authorList>
            <person name="Barrero R.A."/>
            <person name="Guerrero F.D."/>
            <person name="Moolhuijzen P."/>
            <person name="Goolsby J.A."/>
            <person name="Tidwell J."/>
            <person name="Bellgard S.E."/>
            <person name="Bellgard M.I."/>
        </authorList>
    </citation>
    <scope>NUCLEOTIDE SEQUENCE</scope>
    <source>
        <tissue evidence="1">Shoot tissue taken approximately 20 cm above the soil surface</tissue>
    </source>
</reference>